<accession>X1ASV0</accession>
<dbReference type="EMBL" id="BART01016757">
    <property type="protein sequence ID" value="GAG85810.1"/>
    <property type="molecule type" value="Genomic_DNA"/>
</dbReference>
<proteinExistence type="predicted"/>
<reference evidence="2" key="1">
    <citation type="journal article" date="2014" name="Front. Microbiol.">
        <title>High frequency of phylogenetically diverse reductive dehalogenase-homologous genes in deep subseafloor sedimentary metagenomes.</title>
        <authorList>
            <person name="Kawai M."/>
            <person name="Futagami T."/>
            <person name="Toyoda A."/>
            <person name="Takaki Y."/>
            <person name="Nishi S."/>
            <person name="Hori S."/>
            <person name="Arai W."/>
            <person name="Tsubouchi T."/>
            <person name="Morono Y."/>
            <person name="Uchiyama I."/>
            <person name="Ito T."/>
            <person name="Fujiyama A."/>
            <person name="Inagaki F."/>
            <person name="Takami H."/>
        </authorList>
    </citation>
    <scope>NUCLEOTIDE SEQUENCE</scope>
    <source>
        <strain evidence="2">Expedition CK06-06</strain>
    </source>
</reference>
<protein>
    <recommendedName>
        <fullName evidence="1">DUF2341 domain-containing protein</fullName>
    </recommendedName>
</protein>
<feature type="domain" description="DUF2341" evidence="1">
    <location>
        <begin position="145"/>
        <end position="212"/>
    </location>
</feature>
<name>X1ASV0_9ZZZZ</name>
<dbReference type="AlphaFoldDB" id="X1ASV0"/>
<sequence length="301" mass="34502">IVGDIMKGNNKNREFSKLLFTSLLVALLTMSAVQAVVRVDMENEGIIDSVIDQDGGGSSDILLLNDDYYYTWEDDFNNEQWIDSTKSYDYETASGFVSMKNTYSMWDDPSWTKMKPVTVTNSVGQILTNYAVRLIIDYDSDMQSDYGDIRFKHEDYETIWLDYWIEDKDASSATVWIKFPSIPTGQSIMYLFYGNPSATDQSNFYGVFSDWEEEWANDEKISTHVYTEGAWDPDVAYGNGRFLVVWEEGQAPYPPYTFYYKQDIRGSIFDTNGNAISEDFTIRSGQGEQWHHENPSAAYGG</sequence>
<comment type="caution">
    <text evidence="2">The sequence shown here is derived from an EMBL/GenBank/DDBJ whole genome shotgun (WGS) entry which is preliminary data.</text>
</comment>
<organism evidence="2">
    <name type="scientific">marine sediment metagenome</name>
    <dbReference type="NCBI Taxonomy" id="412755"/>
    <lineage>
        <taxon>unclassified sequences</taxon>
        <taxon>metagenomes</taxon>
        <taxon>ecological metagenomes</taxon>
    </lineage>
</organism>
<feature type="non-terminal residue" evidence="2">
    <location>
        <position position="301"/>
    </location>
</feature>
<evidence type="ECO:0000313" key="2">
    <source>
        <dbReference type="EMBL" id="GAG85810.1"/>
    </source>
</evidence>
<feature type="non-terminal residue" evidence="2">
    <location>
        <position position="1"/>
    </location>
</feature>
<evidence type="ECO:0000259" key="1">
    <source>
        <dbReference type="Pfam" id="PF10102"/>
    </source>
</evidence>
<gene>
    <name evidence="2" type="ORF">S01H4_32132</name>
</gene>
<dbReference type="InterPro" id="IPR018765">
    <property type="entry name" value="DUF2341"/>
</dbReference>
<dbReference type="Pfam" id="PF10102">
    <property type="entry name" value="DUF2341"/>
    <property type="match status" value="1"/>
</dbReference>